<dbReference type="PANTHER" id="PTHR34383">
    <property type="entry name" value="POLYPHOSPHATE:AMP PHOSPHOTRANSFERASE-RELATED"/>
    <property type="match status" value="1"/>
</dbReference>
<evidence type="ECO:0000256" key="1">
    <source>
        <dbReference type="ARBA" id="ARBA00009924"/>
    </source>
</evidence>
<evidence type="ECO:0000259" key="5">
    <source>
        <dbReference type="Pfam" id="PF03976"/>
    </source>
</evidence>
<organism evidence="6 7">
    <name type="scientific">Lebetimonas natsushimae</name>
    <dbReference type="NCBI Taxonomy" id="1936991"/>
    <lineage>
        <taxon>Bacteria</taxon>
        <taxon>Pseudomonadati</taxon>
        <taxon>Campylobacterota</taxon>
        <taxon>Epsilonproteobacteria</taxon>
        <taxon>Nautiliales</taxon>
        <taxon>Nautiliaceae</taxon>
        <taxon>Lebetimonas</taxon>
    </lineage>
</organism>
<comment type="similarity">
    <text evidence="1 4">Belongs to the polyphosphate kinase 2 (PPK2) family. Class I subfamily.</text>
</comment>
<dbReference type="PANTHER" id="PTHR34383:SF1">
    <property type="entry name" value="ADP-POLYPHOSPHATE PHOSPHOTRANSFERASE"/>
    <property type="match status" value="1"/>
</dbReference>
<dbReference type="EMBL" id="BDME01000002">
    <property type="protein sequence ID" value="GAX88059.1"/>
    <property type="molecule type" value="Genomic_DNA"/>
</dbReference>
<comment type="caution">
    <text evidence="6">The sequence shown here is derived from an EMBL/GenBank/DDBJ whole genome shotgun (WGS) entry which is preliminary data.</text>
</comment>
<evidence type="ECO:0000256" key="4">
    <source>
        <dbReference type="RuleBase" id="RU369062"/>
    </source>
</evidence>
<dbReference type="GO" id="GO:0008976">
    <property type="term" value="F:polyphosphate kinase activity"/>
    <property type="evidence" value="ECO:0007669"/>
    <property type="project" value="UniProtKB-UniRule"/>
</dbReference>
<name>A0A292YG72_9BACT</name>
<dbReference type="InterPro" id="IPR022488">
    <property type="entry name" value="PPK2-related"/>
</dbReference>
<evidence type="ECO:0000256" key="3">
    <source>
        <dbReference type="ARBA" id="ARBA00022777"/>
    </source>
</evidence>
<dbReference type="SUPFAM" id="SSF52540">
    <property type="entry name" value="P-loop containing nucleoside triphosphate hydrolases"/>
    <property type="match status" value="1"/>
</dbReference>
<dbReference type="GO" id="GO:0006793">
    <property type="term" value="P:phosphorus metabolic process"/>
    <property type="evidence" value="ECO:0007669"/>
    <property type="project" value="InterPro"/>
</dbReference>
<keyword evidence="2 4" id="KW-0808">Transferase</keyword>
<evidence type="ECO:0000256" key="2">
    <source>
        <dbReference type="ARBA" id="ARBA00022679"/>
    </source>
</evidence>
<proteinExistence type="inferred from homology"/>
<dbReference type="InterPro" id="IPR016898">
    <property type="entry name" value="Polyphosphate_phosphotransfera"/>
</dbReference>
<dbReference type="EC" id="2.7.4.-" evidence="4"/>
<protein>
    <recommendedName>
        <fullName evidence="4">ADP/GDP-polyphosphate phosphotransferase</fullName>
        <ecNumber evidence="4">2.7.4.-</ecNumber>
    </recommendedName>
    <alternativeName>
        <fullName evidence="4">Polyphosphate kinase PPK2</fullName>
    </alternativeName>
</protein>
<evidence type="ECO:0000313" key="7">
    <source>
        <dbReference type="Proteomes" id="UP000217944"/>
    </source>
</evidence>
<dbReference type="AlphaFoldDB" id="A0A292YG72"/>
<comment type="function">
    <text evidence="4">Uses inorganic polyphosphate (polyP) as a donor to convert GDP to GTP or ADP to ATP.</text>
</comment>
<sequence>MYQKGEEMGKLDLPEYTLSKDKVFKKNGKLKDKFYEKELLKLQIELVKLQTWIKKNNKRMLVIFEGMDTAGKDGTIKRILEHLNPRFARSIALDKPSDKEKTEWYFQRYVPHFPAGGEMVFFNRSWYNRAGVERVMGFCTHEEYLKFVRQCPRFEELIVDDGIKFFKYYLNISKEEMYKRLKARETDPLKKWKLSTLDWKSYEHYEDYQKAKEDMFAASSTPYAPWVIVDANDKKRARINIIRDLISQFDYDEKDYFYKPDPNIVKFVSHIE</sequence>
<dbReference type="PIRSF" id="PIRSF028756">
    <property type="entry name" value="PPK2_prd"/>
    <property type="match status" value="1"/>
</dbReference>
<accession>A0A292YG72</accession>
<comment type="subunit">
    <text evidence="4">Homotetramer.</text>
</comment>
<dbReference type="InterPro" id="IPR022486">
    <property type="entry name" value="PPK2_PA0141"/>
</dbReference>
<keyword evidence="7" id="KW-1185">Reference proteome</keyword>
<dbReference type="Proteomes" id="UP000217944">
    <property type="component" value="Unassembled WGS sequence"/>
</dbReference>
<dbReference type="NCBIfam" id="TIGR03707">
    <property type="entry name" value="PPK2_P_aer"/>
    <property type="match status" value="1"/>
</dbReference>
<gene>
    <name evidence="6" type="ORF">LNAT_P1357</name>
</gene>
<reference evidence="6 7" key="1">
    <citation type="journal article" date="2017" name="Syst. Appl. Microbiol.">
        <title>Lebetimonas natsushimae sp. nov., a novel strictly anaerobic, moderately thermophilic chemoautotroph isolated from a deep-sea hydrothermal vent polychaete nest in the Mid-Okinawa Trough.</title>
        <authorList>
            <person name="Nagata R."/>
            <person name="Takaki Y."/>
            <person name="Tame A."/>
            <person name="Nunoura T."/>
            <person name="Muto H."/>
            <person name="Mino S."/>
            <person name="Sawayama S."/>
            <person name="Takai K."/>
            <person name="Nakagawa S."/>
        </authorList>
    </citation>
    <scope>NUCLEOTIDE SEQUENCE [LARGE SCALE GENOMIC DNA]</scope>
    <source>
        <strain evidence="6 7">HS1857</strain>
    </source>
</reference>
<keyword evidence="3 4" id="KW-0418">Kinase</keyword>
<dbReference type="Gene3D" id="3.40.50.300">
    <property type="entry name" value="P-loop containing nucleotide triphosphate hydrolases"/>
    <property type="match status" value="1"/>
</dbReference>
<dbReference type="InterPro" id="IPR027417">
    <property type="entry name" value="P-loop_NTPase"/>
</dbReference>
<dbReference type="Pfam" id="PF03976">
    <property type="entry name" value="PPK2"/>
    <property type="match status" value="1"/>
</dbReference>
<feature type="domain" description="Polyphosphate kinase-2-related" evidence="5">
    <location>
        <begin position="30"/>
        <end position="255"/>
    </location>
</feature>
<evidence type="ECO:0000313" key="6">
    <source>
        <dbReference type="EMBL" id="GAX88059.1"/>
    </source>
</evidence>